<name>A0A0K9YLR3_9BACL</name>
<sequence>MPKFLTTQPLKNATLTFDLNDVFFPDATDLYYIASARNEIGADKINGSVITIPNITLGKGQLIIFDLGSYTMPSAGTYKFFVTVDSKHTQEMVLDITKN</sequence>
<evidence type="ECO:0000313" key="2">
    <source>
        <dbReference type="Proteomes" id="UP000036834"/>
    </source>
</evidence>
<accession>A0A0K9YLR3</accession>
<dbReference type="AlphaFoldDB" id="A0A0K9YLR3"/>
<protein>
    <submittedName>
        <fullName evidence="1">Uncharacterized protein</fullName>
    </submittedName>
</protein>
<dbReference type="RefSeq" id="WP_049741703.1">
    <property type="nucleotide sequence ID" value="NZ_JARMFB010000002.1"/>
</dbReference>
<proteinExistence type="predicted"/>
<organism evidence="1 2">
    <name type="scientific">Brevibacillus reuszeri</name>
    <dbReference type="NCBI Taxonomy" id="54915"/>
    <lineage>
        <taxon>Bacteria</taxon>
        <taxon>Bacillati</taxon>
        <taxon>Bacillota</taxon>
        <taxon>Bacilli</taxon>
        <taxon>Bacillales</taxon>
        <taxon>Paenibacillaceae</taxon>
        <taxon>Brevibacillus</taxon>
    </lineage>
</organism>
<evidence type="ECO:0000313" key="1">
    <source>
        <dbReference type="EMBL" id="KNB69673.1"/>
    </source>
</evidence>
<dbReference type="InterPro" id="IPR038480">
    <property type="entry name" value="YuaB-like_sf"/>
</dbReference>
<dbReference type="PATRIC" id="fig|54915.3.peg.4771"/>
<gene>
    <name evidence="1" type="ORF">ADS79_27880</name>
</gene>
<reference evidence="2" key="1">
    <citation type="submission" date="2015-07" db="EMBL/GenBank/DDBJ databases">
        <title>Genome sequencing project for genomic taxonomy and phylogenomics of Bacillus-like bacteria.</title>
        <authorList>
            <person name="Liu B."/>
            <person name="Wang J."/>
            <person name="Zhu Y."/>
            <person name="Liu G."/>
            <person name="Chen Q."/>
            <person name="Chen Z."/>
            <person name="Lan J."/>
            <person name="Che J."/>
            <person name="Ge C."/>
            <person name="Shi H."/>
            <person name="Pan Z."/>
            <person name="Liu X."/>
        </authorList>
    </citation>
    <scope>NUCLEOTIDE SEQUENCE [LARGE SCALE GENOMIC DNA]</scope>
    <source>
        <strain evidence="2">DSM 9887</strain>
    </source>
</reference>
<dbReference type="EMBL" id="LGIQ01000011">
    <property type="protein sequence ID" value="KNB69673.1"/>
    <property type="molecule type" value="Genomic_DNA"/>
</dbReference>
<comment type="caution">
    <text evidence="1">The sequence shown here is derived from an EMBL/GenBank/DDBJ whole genome shotgun (WGS) entry which is preliminary data.</text>
</comment>
<dbReference type="Gene3D" id="2.60.40.3490">
    <property type="match status" value="1"/>
</dbReference>
<dbReference type="Proteomes" id="UP000036834">
    <property type="component" value="Unassembled WGS sequence"/>
</dbReference>